<comment type="caution">
    <text evidence="15">The sequence shown here is derived from an EMBL/GenBank/DDBJ whole genome shotgun (WGS) entry which is preliminary data.</text>
</comment>
<dbReference type="OrthoDB" id="9764669at2"/>
<keyword evidence="16" id="KW-1185">Reference proteome</keyword>
<dbReference type="GO" id="GO:0009279">
    <property type="term" value="C:cell outer membrane"/>
    <property type="evidence" value="ECO:0007669"/>
    <property type="project" value="UniProtKB-SubCell"/>
</dbReference>
<evidence type="ECO:0000256" key="9">
    <source>
        <dbReference type="ARBA" id="ARBA00023237"/>
    </source>
</evidence>
<evidence type="ECO:0000256" key="5">
    <source>
        <dbReference type="ARBA" id="ARBA00022729"/>
    </source>
</evidence>
<dbReference type="SUPFAM" id="SSF56935">
    <property type="entry name" value="Porins"/>
    <property type="match status" value="1"/>
</dbReference>
<evidence type="ECO:0000256" key="2">
    <source>
        <dbReference type="ARBA" id="ARBA00022448"/>
    </source>
</evidence>
<keyword evidence="7 10" id="KW-0472">Membrane</keyword>
<evidence type="ECO:0000256" key="7">
    <source>
        <dbReference type="ARBA" id="ARBA00023136"/>
    </source>
</evidence>
<dbReference type="Proteomes" id="UP000245880">
    <property type="component" value="Unassembled WGS sequence"/>
</dbReference>
<comment type="subcellular location">
    <subcellularLocation>
        <location evidence="1 10">Cell outer membrane</location>
        <topology evidence="1 10">Multi-pass membrane protein</topology>
    </subcellularLocation>
</comment>
<evidence type="ECO:0000256" key="3">
    <source>
        <dbReference type="ARBA" id="ARBA00022452"/>
    </source>
</evidence>
<evidence type="ECO:0000256" key="4">
    <source>
        <dbReference type="ARBA" id="ARBA00022692"/>
    </source>
</evidence>
<dbReference type="Pfam" id="PF07715">
    <property type="entry name" value="Plug"/>
    <property type="match status" value="1"/>
</dbReference>
<evidence type="ECO:0000259" key="13">
    <source>
        <dbReference type="Pfam" id="PF00593"/>
    </source>
</evidence>
<feature type="domain" description="TonB-dependent receptor-like beta-barrel" evidence="13">
    <location>
        <begin position="265"/>
        <end position="646"/>
    </location>
</feature>
<keyword evidence="3 10" id="KW-1134">Transmembrane beta strand</keyword>
<dbReference type="Gene3D" id="2.170.130.10">
    <property type="entry name" value="TonB-dependent receptor, plug domain"/>
    <property type="match status" value="1"/>
</dbReference>
<dbReference type="RefSeq" id="WP_109673624.1">
    <property type="nucleotide sequence ID" value="NZ_QGDT01000003.1"/>
</dbReference>
<evidence type="ECO:0000256" key="10">
    <source>
        <dbReference type="PROSITE-ProRule" id="PRU01360"/>
    </source>
</evidence>
<dbReference type="InterPro" id="IPR010917">
    <property type="entry name" value="TonB_rcpt_CS"/>
</dbReference>
<dbReference type="CDD" id="cd01347">
    <property type="entry name" value="ligand_gated_channel"/>
    <property type="match status" value="1"/>
</dbReference>
<proteinExistence type="inferred from homology"/>
<name>A0A316AM89_9BACT</name>
<gene>
    <name evidence="15" type="ORF">CLV98_10346</name>
</gene>
<evidence type="ECO:0000256" key="6">
    <source>
        <dbReference type="ARBA" id="ARBA00023077"/>
    </source>
</evidence>
<dbReference type="Pfam" id="PF00593">
    <property type="entry name" value="TonB_dep_Rec_b-barrel"/>
    <property type="match status" value="1"/>
</dbReference>
<feature type="chain" id="PRO_5016251354" evidence="12">
    <location>
        <begin position="20"/>
        <end position="673"/>
    </location>
</feature>
<dbReference type="InterPro" id="IPR039426">
    <property type="entry name" value="TonB-dep_rcpt-like"/>
</dbReference>
<protein>
    <submittedName>
        <fullName evidence="15">Hemoglobin/transferrin/lactoferrin receptor protein</fullName>
    </submittedName>
</protein>
<comment type="similarity">
    <text evidence="10 11">Belongs to the TonB-dependent receptor family.</text>
</comment>
<accession>A0A316AM89</accession>
<organism evidence="15 16">
    <name type="scientific">Dyadobacter jejuensis</name>
    <dbReference type="NCBI Taxonomy" id="1082580"/>
    <lineage>
        <taxon>Bacteria</taxon>
        <taxon>Pseudomonadati</taxon>
        <taxon>Bacteroidota</taxon>
        <taxon>Cytophagia</taxon>
        <taxon>Cytophagales</taxon>
        <taxon>Spirosomataceae</taxon>
        <taxon>Dyadobacter</taxon>
    </lineage>
</organism>
<dbReference type="PANTHER" id="PTHR30069">
    <property type="entry name" value="TONB-DEPENDENT OUTER MEMBRANE RECEPTOR"/>
    <property type="match status" value="1"/>
</dbReference>
<keyword evidence="6 11" id="KW-0798">TonB box</keyword>
<dbReference type="GO" id="GO:0015344">
    <property type="term" value="F:siderophore uptake transmembrane transporter activity"/>
    <property type="evidence" value="ECO:0007669"/>
    <property type="project" value="TreeGrafter"/>
</dbReference>
<keyword evidence="2 10" id="KW-0813">Transport</keyword>
<evidence type="ECO:0000256" key="8">
    <source>
        <dbReference type="ARBA" id="ARBA00023170"/>
    </source>
</evidence>
<evidence type="ECO:0000256" key="12">
    <source>
        <dbReference type="SAM" id="SignalP"/>
    </source>
</evidence>
<dbReference type="EMBL" id="QGDT01000003">
    <property type="protein sequence ID" value="PWJ58681.1"/>
    <property type="molecule type" value="Genomic_DNA"/>
</dbReference>
<evidence type="ECO:0000313" key="15">
    <source>
        <dbReference type="EMBL" id="PWJ58681.1"/>
    </source>
</evidence>
<keyword evidence="5 12" id="KW-0732">Signal</keyword>
<dbReference type="PANTHER" id="PTHR30069:SF29">
    <property type="entry name" value="HEMOGLOBIN AND HEMOGLOBIN-HAPTOGLOBIN-BINDING PROTEIN 1-RELATED"/>
    <property type="match status" value="1"/>
</dbReference>
<dbReference type="AlphaFoldDB" id="A0A316AM89"/>
<dbReference type="InterPro" id="IPR036942">
    <property type="entry name" value="Beta-barrel_TonB_sf"/>
</dbReference>
<dbReference type="GO" id="GO:0044718">
    <property type="term" value="P:siderophore transmembrane transport"/>
    <property type="evidence" value="ECO:0007669"/>
    <property type="project" value="TreeGrafter"/>
</dbReference>
<dbReference type="PROSITE" id="PS01156">
    <property type="entry name" value="TONB_DEPENDENT_REC_2"/>
    <property type="match status" value="1"/>
</dbReference>
<evidence type="ECO:0000256" key="1">
    <source>
        <dbReference type="ARBA" id="ARBA00004571"/>
    </source>
</evidence>
<dbReference type="PROSITE" id="PS52016">
    <property type="entry name" value="TONB_DEPENDENT_REC_3"/>
    <property type="match status" value="1"/>
</dbReference>
<dbReference type="InterPro" id="IPR037066">
    <property type="entry name" value="Plug_dom_sf"/>
</dbReference>
<dbReference type="InterPro" id="IPR012910">
    <property type="entry name" value="Plug_dom"/>
</dbReference>
<keyword evidence="8 15" id="KW-0675">Receptor</keyword>
<evidence type="ECO:0000256" key="11">
    <source>
        <dbReference type="RuleBase" id="RU003357"/>
    </source>
</evidence>
<feature type="signal peptide" evidence="12">
    <location>
        <begin position="1"/>
        <end position="19"/>
    </location>
</feature>
<keyword evidence="9 10" id="KW-0998">Cell outer membrane</keyword>
<evidence type="ECO:0000259" key="14">
    <source>
        <dbReference type="Pfam" id="PF07715"/>
    </source>
</evidence>
<sequence>MKLILFLSILIISSLPVLAQPTDTLRTELLNQINVTAHRTQETALSTSASISSINSTTLKSQQGSTTPDALMGSTGVFVQKTTQGGGSPFVRGLTGNQTLTLIDGIRLNNSTFRYGPNQYLNTVDPWSLQRVEVLRGGGSVAYGTDALGGTIQLFTHQLSFSDSRQYTGLLRARVATSGMEKSLRAQAGMSHQRVALMAGLSLKNFGDLVGGDSTGRQSPSGYKDLAFDIKGKIYLTPRWNLTLAHQTVQQKHVPVFYKYQLDNYKINEFHPQNRSLSYLKLQGTHASKWIRNIAFTSSFQSTKEGRSSQRNGSSLLSQDEDKINTLGLTLNIHSEFTKNWTASSGIEVYQDWVNSKGNTVDLEKGSRTDKRGLYPNGSTNLNYGVYSLHQFISNKWKFDIGGRINGFRIKLTDEAIGKVSISPTAVVANAAIAYQASPRSNIYTSFHSGFRAPNIDDMGTLGIVDFRYELPAYGLKPEKSYNYELGYKLQTGGLHLNMALFQNYLNNLITRERVAGEQIDGVDVYRKENTEKAQIRGAEIEIDYLFQAHWKIFGAGTYTYGKSISNQEPLRRIPPLNGRLGIEYRPGNLFLRPELLWAYKQTRLSAGDKSDNRIPVGGTPGWTTVNLRMGYDWKVLSLQAMAQNLFNTDYRTHGSGINGAGRSLWVTVSAQF</sequence>
<feature type="domain" description="TonB-dependent receptor plug" evidence="14">
    <location>
        <begin position="45"/>
        <end position="151"/>
    </location>
</feature>
<dbReference type="Gene3D" id="2.40.170.20">
    <property type="entry name" value="TonB-dependent receptor, beta-barrel domain"/>
    <property type="match status" value="1"/>
</dbReference>
<keyword evidence="4 10" id="KW-0812">Transmembrane</keyword>
<evidence type="ECO:0000313" key="16">
    <source>
        <dbReference type="Proteomes" id="UP000245880"/>
    </source>
</evidence>
<dbReference type="InterPro" id="IPR000531">
    <property type="entry name" value="Beta-barrel_TonB"/>
</dbReference>
<reference evidence="15 16" key="1">
    <citation type="submission" date="2018-03" db="EMBL/GenBank/DDBJ databases">
        <title>Genomic Encyclopedia of Archaeal and Bacterial Type Strains, Phase II (KMG-II): from individual species to whole genera.</title>
        <authorList>
            <person name="Goeker M."/>
        </authorList>
    </citation>
    <scope>NUCLEOTIDE SEQUENCE [LARGE SCALE GENOMIC DNA]</scope>
    <source>
        <strain evidence="15 16">DSM 100346</strain>
    </source>
</reference>